<proteinExistence type="predicted"/>
<organism evidence="5 6">
    <name type="scientific">Streptomyces hydrogenans</name>
    <dbReference type="NCBI Taxonomy" id="1873719"/>
    <lineage>
        <taxon>Bacteria</taxon>
        <taxon>Bacillati</taxon>
        <taxon>Actinomycetota</taxon>
        <taxon>Actinomycetes</taxon>
        <taxon>Kitasatosporales</taxon>
        <taxon>Streptomycetaceae</taxon>
        <taxon>Streptomyces</taxon>
    </lineage>
</organism>
<sequence>MRGVVGRHGDSLPGGRPGDVGNSGPFSVGQSPLCFDATMTHAPRTPAPTSAPTPSPPPAPAPSPSPAPAPQALLTVRPRTEGDLDDCVRLLREIHERDGYPVSWPERPAAWITPPTFLGAWVAELDGRVVGHVGLAGARPDDGAPAEWSGRTGQDASACAVVNRLYVARSARGRDLGALLLAEAVAAARGRGLRAVLDVAAHDTAAVALYERLGWQLLAEVEQEWGPHGMVPVRCYASRP</sequence>
<keyword evidence="2" id="KW-0012">Acyltransferase</keyword>
<feature type="region of interest" description="Disordered" evidence="3">
    <location>
        <begin position="1"/>
        <end position="71"/>
    </location>
</feature>
<gene>
    <name evidence="5" type="ORF">Shyd_14470</name>
</gene>
<evidence type="ECO:0000313" key="6">
    <source>
        <dbReference type="Proteomes" id="UP001052739"/>
    </source>
</evidence>
<reference evidence="5" key="1">
    <citation type="submission" date="2024-05" db="EMBL/GenBank/DDBJ databases">
        <title>Whole genome shotgun sequence of Streptomyces hydrogenans NBRC 13475.</title>
        <authorList>
            <person name="Komaki H."/>
            <person name="Tamura T."/>
        </authorList>
    </citation>
    <scope>NUCLEOTIDE SEQUENCE</scope>
    <source>
        <strain evidence="5">NBRC 13475</strain>
    </source>
</reference>
<dbReference type="Proteomes" id="UP001052739">
    <property type="component" value="Unassembled WGS sequence"/>
</dbReference>
<dbReference type="EMBL" id="BNDW01000004">
    <property type="protein sequence ID" value="GHI20076.1"/>
    <property type="molecule type" value="Genomic_DNA"/>
</dbReference>
<dbReference type="PANTHER" id="PTHR43877">
    <property type="entry name" value="AMINOALKYLPHOSPHONATE N-ACETYLTRANSFERASE-RELATED-RELATED"/>
    <property type="match status" value="1"/>
</dbReference>
<comment type="caution">
    <text evidence="5">The sequence shown here is derived from an EMBL/GenBank/DDBJ whole genome shotgun (WGS) entry which is preliminary data.</text>
</comment>
<dbReference type="Gene3D" id="3.40.630.30">
    <property type="match status" value="1"/>
</dbReference>
<keyword evidence="1" id="KW-0808">Transferase</keyword>
<dbReference type="InterPro" id="IPR016181">
    <property type="entry name" value="Acyl_CoA_acyltransferase"/>
</dbReference>
<dbReference type="Pfam" id="PF00583">
    <property type="entry name" value="Acetyltransf_1"/>
    <property type="match status" value="1"/>
</dbReference>
<evidence type="ECO:0000259" key="4">
    <source>
        <dbReference type="PROSITE" id="PS51186"/>
    </source>
</evidence>
<accession>A0ABQ3P4W7</accession>
<dbReference type="SUPFAM" id="SSF55729">
    <property type="entry name" value="Acyl-CoA N-acyltransferases (Nat)"/>
    <property type="match status" value="1"/>
</dbReference>
<feature type="domain" description="N-acetyltransferase" evidence="4">
    <location>
        <begin position="74"/>
        <end position="238"/>
    </location>
</feature>
<evidence type="ECO:0000256" key="3">
    <source>
        <dbReference type="SAM" id="MobiDB-lite"/>
    </source>
</evidence>
<protein>
    <recommendedName>
        <fullName evidence="4">N-acetyltransferase domain-containing protein</fullName>
    </recommendedName>
</protein>
<evidence type="ECO:0000256" key="2">
    <source>
        <dbReference type="ARBA" id="ARBA00023315"/>
    </source>
</evidence>
<evidence type="ECO:0000256" key="1">
    <source>
        <dbReference type="ARBA" id="ARBA00022679"/>
    </source>
</evidence>
<dbReference type="InterPro" id="IPR000182">
    <property type="entry name" value="GNAT_dom"/>
</dbReference>
<dbReference type="PROSITE" id="PS51186">
    <property type="entry name" value="GNAT"/>
    <property type="match status" value="1"/>
</dbReference>
<dbReference type="InterPro" id="IPR050832">
    <property type="entry name" value="Bact_Acetyltransf"/>
</dbReference>
<feature type="compositionally biased region" description="Pro residues" evidence="3">
    <location>
        <begin position="45"/>
        <end position="69"/>
    </location>
</feature>
<dbReference type="PANTHER" id="PTHR43877:SF2">
    <property type="entry name" value="AMINOALKYLPHOSPHONATE N-ACETYLTRANSFERASE-RELATED"/>
    <property type="match status" value="1"/>
</dbReference>
<evidence type="ECO:0000313" key="5">
    <source>
        <dbReference type="EMBL" id="GHI20076.1"/>
    </source>
</evidence>
<keyword evidence="6" id="KW-1185">Reference proteome</keyword>
<name>A0ABQ3P4W7_9ACTN</name>